<dbReference type="AlphaFoldDB" id="A0A1I2E400"/>
<keyword evidence="6" id="KW-0326">Glycosidase</keyword>
<evidence type="ECO:0000256" key="5">
    <source>
        <dbReference type="ARBA" id="ARBA00022801"/>
    </source>
</evidence>
<dbReference type="InterPro" id="IPR003305">
    <property type="entry name" value="CenC_carb-bd"/>
</dbReference>
<keyword evidence="7" id="KW-0812">Transmembrane</keyword>
<keyword evidence="7" id="KW-0472">Membrane</keyword>
<name>A0A1I2E400_9BACL</name>
<dbReference type="GO" id="GO:0045493">
    <property type="term" value="P:xylan catabolic process"/>
    <property type="evidence" value="ECO:0007669"/>
    <property type="project" value="UniProtKB-KW"/>
</dbReference>
<reference evidence="10" key="1">
    <citation type="submission" date="2016-10" db="EMBL/GenBank/DDBJ databases">
        <authorList>
            <person name="Varghese N."/>
            <person name="Submissions S."/>
        </authorList>
    </citation>
    <scope>NUCLEOTIDE SEQUENCE [LARGE SCALE GENOMIC DNA]</scope>
    <source>
        <strain evidence="10">CGMCC 1.10223</strain>
    </source>
</reference>
<dbReference type="Pfam" id="PF02018">
    <property type="entry name" value="CBM_4_9"/>
    <property type="match status" value="3"/>
</dbReference>
<dbReference type="EC" id="3.2.1.8" evidence="3"/>
<protein>
    <recommendedName>
        <fullName evidence="3">endo-1,4-beta-xylanase</fullName>
        <ecNumber evidence="3">3.2.1.8</ecNumber>
    </recommendedName>
</protein>
<feature type="transmembrane region" description="Helical" evidence="7">
    <location>
        <begin position="47"/>
        <end position="67"/>
    </location>
</feature>
<feature type="domain" description="CBM-cenC" evidence="8">
    <location>
        <begin position="119"/>
        <end position="247"/>
    </location>
</feature>
<comment type="catalytic activity">
    <reaction evidence="1">
        <text>Endohydrolysis of (1-&gt;4)-beta-D-xylosidic linkages in xylans.</text>
        <dbReference type="EC" id="3.2.1.8"/>
    </reaction>
</comment>
<feature type="domain" description="CBM-cenC" evidence="8">
    <location>
        <begin position="429"/>
        <end position="561"/>
    </location>
</feature>
<dbReference type="RefSeq" id="WP_046228914.1">
    <property type="nucleotide sequence ID" value="NZ_FONN01000008.1"/>
</dbReference>
<keyword evidence="4" id="KW-0119">Carbohydrate metabolism</keyword>
<gene>
    <name evidence="9" type="ORF">SAMN04487969_108151</name>
</gene>
<evidence type="ECO:0000256" key="3">
    <source>
        <dbReference type="ARBA" id="ARBA00012590"/>
    </source>
</evidence>
<evidence type="ECO:0000313" key="10">
    <source>
        <dbReference type="Proteomes" id="UP000183410"/>
    </source>
</evidence>
<evidence type="ECO:0000256" key="7">
    <source>
        <dbReference type="SAM" id="Phobius"/>
    </source>
</evidence>
<keyword evidence="4" id="KW-0858">Xylan degradation</keyword>
<feature type="domain" description="CBM-cenC" evidence="8">
    <location>
        <begin position="280"/>
        <end position="407"/>
    </location>
</feature>
<accession>A0A1I2E400</accession>
<dbReference type="Proteomes" id="UP000183410">
    <property type="component" value="Unassembled WGS sequence"/>
</dbReference>
<proteinExistence type="inferred from homology"/>
<evidence type="ECO:0000256" key="2">
    <source>
        <dbReference type="ARBA" id="ARBA00007495"/>
    </source>
</evidence>
<dbReference type="EMBL" id="FONN01000008">
    <property type="protein sequence ID" value="SFE87241.1"/>
    <property type="molecule type" value="Genomic_DNA"/>
</dbReference>
<dbReference type="InterPro" id="IPR044846">
    <property type="entry name" value="GH10"/>
</dbReference>
<evidence type="ECO:0000259" key="8">
    <source>
        <dbReference type="Pfam" id="PF02018"/>
    </source>
</evidence>
<keyword evidence="4" id="KW-0624">Polysaccharide degradation</keyword>
<keyword evidence="10" id="KW-1185">Reference proteome</keyword>
<evidence type="ECO:0000256" key="4">
    <source>
        <dbReference type="ARBA" id="ARBA00022651"/>
    </source>
</evidence>
<keyword evidence="5" id="KW-0378">Hydrolase</keyword>
<evidence type="ECO:0000313" key="9">
    <source>
        <dbReference type="EMBL" id="SFE87241.1"/>
    </source>
</evidence>
<evidence type="ECO:0000256" key="1">
    <source>
        <dbReference type="ARBA" id="ARBA00000681"/>
    </source>
</evidence>
<evidence type="ECO:0000256" key="6">
    <source>
        <dbReference type="ARBA" id="ARBA00023295"/>
    </source>
</evidence>
<dbReference type="PANTHER" id="PTHR31490">
    <property type="entry name" value="GLYCOSYL HYDROLASE"/>
    <property type="match status" value="1"/>
</dbReference>
<comment type="similarity">
    <text evidence="2">Belongs to the glycosyl hydrolase 10 (cellulase F) family.</text>
</comment>
<dbReference type="InterPro" id="IPR008979">
    <property type="entry name" value="Galactose-bd-like_sf"/>
</dbReference>
<dbReference type="GO" id="GO:0031176">
    <property type="term" value="F:endo-1,4-beta-xylanase activity"/>
    <property type="evidence" value="ECO:0007669"/>
    <property type="project" value="UniProtKB-EC"/>
</dbReference>
<keyword evidence="7" id="KW-1133">Transmembrane helix</keyword>
<dbReference type="Gene3D" id="2.60.120.260">
    <property type="entry name" value="Galactose-binding domain-like"/>
    <property type="match status" value="3"/>
</dbReference>
<dbReference type="PANTHER" id="PTHR31490:SF88">
    <property type="entry name" value="BETA-XYLANASE"/>
    <property type="match status" value="1"/>
</dbReference>
<organism evidence="9 10">
    <name type="scientific">Paenibacillus algorifonticola</name>
    <dbReference type="NCBI Taxonomy" id="684063"/>
    <lineage>
        <taxon>Bacteria</taxon>
        <taxon>Bacillati</taxon>
        <taxon>Bacillota</taxon>
        <taxon>Bacilli</taxon>
        <taxon>Bacillales</taxon>
        <taxon>Paenibacillaceae</taxon>
        <taxon>Paenibacillus</taxon>
    </lineage>
</organism>
<dbReference type="SUPFAM" id="SSF49785">
    <property type="entry name" value="Galactose-binding domain-like"/>
    <property type="match status" value="3"/>
</dbReference>
<sequence>MLKGFTYFSKYRKVDDFHPFSIFLGMKRAAPPEDSGSRFTLWGKISMFALVMFGLLSSSAFAATYTYDELNRLVAVDYDNGDRVEYVYDKNGNMLSSKYTKAAVTPPVAPPVSGTGLLHTFEDGTSQGWAPQGDGVQLINSQDIASRGKHSLKVINRTASWQGPILEVTPAIEKGNSYRIKAAVRLPQGEESTQIMMTIKRTLADGSSFYDHLNTQTVTADGWAVLEGVYMISQEASNLSLYLESTSDTAVFYLDDASIDAYVAPSPTPSPAPAPDTLLHDFENGTTQGWSAQGDGVVVANSQEAASAGSHSLKISGRTASWQGPILNLTSNMKKGVTYDISGKIKLAEGTPSSDILLTMNRKAADGTDYYENISASHVTADGWAFFEGVYTFTGEVTNLTVYMESANATASFYLDEFQVKKHEAAPPVISHDFEDGSLQGWNALGEGVVLSNADEAASSGQRSLKVTNRTAEWQGPLLNLTGSLQADQSYTVRAAFRLHGDSAPANLLMTIHRKTAEGVDYYDNVSVNVVKAGEWAILEGPYSYSGDASELSLYVESSDATVGFFVDDFTINRRQP</sequence>